<sequence length="113" mass="12345">MSPARLSVDELPAWAVLNSVDLAHVRVQDIESKGCGLVACHDMLDKEATVDDDGGGPLLKLPRDCVLSAETVEECAKVNRNFRQLLESTGYQVTASNFPGFRILLLSDQSQEE</sequence>
<organism evidence="1 2">
    <name type="scientific">Escovopsis weberi</name>
    <dbReference type="NCBI Taxonomy" id="150374"/>
    <lineage>
        <taxon>Eukaryota</taxon>
        <taxon>Fungi</taxon>
        <taxon>Dikarya</taxon>
        <taxon>Ascomycota</taxon>
        <taxon>Pezizomycotina</taxon>
        <taxon>Sordariomycetes</taxon>
        <taxon>Hypocreomycetidae</taxon>
        <taxon>Hypocreales</taxon>
        <taxon>Hypocreaceae</taxon>
        <taxon>Escovopsis</taxon>
    </lineage>
</organism>
<accession>A0A0M8N6H8</accession>
<proteinExistence type="predicted"/>
<evidence type="ECO:0000313" key="1">
    <source>
        <dbReference type="EMBL" id="KOS21684.1"/>
    </source>
</evidence>
<dbReference type="Gene3D" id="3.90.1410.10">
    <property type="entry name" value="set domain protein methyltransferase, domain 1"/>
    <property type="match status" value="1"/>
</dbReference>
<comment type="caution">
    <text evidence="1">The sequence shown here is derived from an EMBL/GenBank/DDBJ whole genome shotgun (WGS) entry which is preliminary data.</text>
</comment>
<name>A0A0M8N6H8_ESCWE</name>
<reference evidence="1 2" key="1">
    <citation type="submission" date="2015-07" db="EMBL/GenBank/DDBJ databases">
        <title>The genome of the fungus Escovopsis weberi, a specialized disease agent of ant agriculture.</title>
        <authorList>
            <person name="de Man T.J."/>
            <person name="Stajich J.E."/>
            <person name="Kubicek C.P."/>
            <person name="Chenthamara K."/>
            <person name="Atanasova L."/>
            <person name="Druzhinina I.S."/>
            <person name="Birnbaum S."/>
            <person name="Barribeau S.M."/>
            <person name="Teiling C."/>
            <person name="Suen G."/>
            <person name="Currie C."/>
            <person name="Gerardo N.M."/>
        </authorList>
    </citation>
    <scope>NUCLEOTIDE SEQUENCE [LARGE SCALE GENOMIC DNA]</scope>
</reference>
<dbReference type="STRING" id="150374.A0A0M8N6H8"/>
<dbReference type="EMBL" id="LGSR01000006">
    <property type="protein sequence ID" value="KOS21684.1"/>
    <property type="molecule type" value="Genomic_DNA"/>
</dbReference>
<evidence type="ECO:0000313" key="2">
    <source>
        <dbReference type="Proteomes" id="UP000053831"/>
    </source>
</evidence>
<dbReference type="OrthoDB" id="441812at2759"/>
<dbReference type="Proteomes" id="UP000053831">
    <property type="component" value="Unassembled WGS sequence"/>
</dbReference>
<dbReference type="AlphaFoldDB" id="A0A0M8N6H8"/>
<gene>
    <name evidence="1" type="ORF">ESCO_002278</name>
</gene>
<keyword evidence="2" id="KW-1185">Reference proteome</keyword>
<protein>
    <submittedName>
        <fullName evidence="1">Uncharacterized protein</fullName>
    </submittedName>
</protein>